<organism evidence="1">
    <name type="scientific">Arion vulgaris</name>
    <dbReference type="NCBI Taxonomy" id="1028688"/>
    <lineage>
        <taxon>Eukaryota</taxon>
        <taxon>Metazoa</taxon>
        <taxon>Spiralia</taxon>
        <taxon>Lophotrochozoa</taxon>
        <taxon>Mollusca</taxon>
        <taxon>Gastropoda</taxon>
        <taxon>Heterobranchia</taxon>
        <taxon>Euthyneura</taxon>
        <taxon>Panpulmonata</taxon>
        <taxon>Eupulmonata</taxon>
        <taxon>Stylommatophora</taxon>
        <taxon>Helicina</taxon>
        <taxon>Arionoidea</taxon>
        <taxon>Arionidae</taxon>
        <taxon>Arion</taxon>
    </lineage>
</organism>
<feature type="non-terminal residue" evidence="1">
    <location>
        <position position="1"/>
    </location>
</feature>
<evidence type="ECO:0000313" key="1">
    <source>
        <dbReference type="EMBL" id="CEK51310.1"/>
    </source>
</evidence>
<feature type="non-terminal residue" evidence="1">
    <location>
        <position position="84"/>
    </location>
</feature>
<name>A0A0B6Y740_9EUPU</name>
<dbReference type="AlphaFoldDB" id="A0A0B6Y740"/>
<dbReference type="EMBL" id="HACG01004445">
    <property type="protein sequence ID" value="CEK51310.1"/>
    <property type="molecule type" value="Transcribed_RNA"/>
</dbReference>
<accession>A0A0B6Y740</accession>
<protein>
    <submittedName>
        <fullName evidence="1">Uncharacterized protein</fullName>
    </submittedName>
</protein>
<reference evidence="1" key="1">
    <citation type="submission" date="2014-12" db="EMBL/GenBank/DDBJ databases">
        <title>Insight into the proteome of Arion vulgaris.</title>
        <authorList>
            <person name="Aradska J."/>
            <person name="Bulat T."/>
            <person name="Smidak R."/>
            <person name="Sarate P."/>
            <person name="Gangsoo J."/>
            <person name="Sialana F."/>
            <person name="Bilban M."/>
            <person name="Lubec G."/>
        </authorList>
    </citation>
    <scope>NUCLEOTIDE SEQUENCE</scope>
    <source>
        <tissue evidence="1">Skin</tissue>
    </source>
</reference>
<proteinExistence type="predicted"/>
<gene>
    <name evidence="1" type="primary">ORF13096</name>
</gene>
<sequence length="84" mass="9509">VRIQVASGIKGPKHGLVFVYNPDAIPELSSKVSPDDHIGYFSKYDFWREKEFDFSISYRNSGLGGMLDNPVAYFQVDTDCDEID</sequence>